<dbReference type="STRING" id="1069081.SAMN05660197_0311"/>
<dbReference type="Pfam" id="PF03976">
    <property type="entry name" value="PPK2"/>
    <property type="match status" value="1"/>
</dbReference>
<organism evidence="6 7">
    <name type="scientific">Nitratiruptor tergarcus DSM 16512</name>
    <dbReference type="NCBI Taxonomy" id="1069081"/>
    <lineage>
        <taxon>Bacteria</taxon>
        <taxon>Pseudomonadati</taxon>
        <taxon>Campylobacterota</taxon>
        <taxon>Epsilonproteobacteria</taxon>
        <taxon>Nautiliales</taxon>
        <taxon>Nitratiruptoraceae</taxon>
        <taxon>Nitratiruptor</taxon>
    </lineage>
</organism>
<dbReference type="PANTHER" id="PTHR34383">
    <property type="entry name" value="POLYPHOSPHATE:AMP PHOSPHOTRANSFERASE-RELATED"/>
    <property type="match status" value="1"/>
</dbReference>
<dbReference type="Proteomes" id="UP000192602">
    <property type="component" value="Unassembled WGS sequence"/>
</dbReference>
<dbReference type="OrthoDB" id="9775224at2"/>
<keyword evidence="2 4" id="KW-0808">Transferase</keyword>
<protein>
    <recommendedName>
        <fullName evidence="4">ADP/GDP-polyphosphate phosphotransferase</fullName>
        <ecNumber evidence="4">2.7.4.-</ecNumber>
    </recommendedName>
    <alternativeName>
        <fullName evidence="4">Polyphosphate kinase PPK2</fullName>
    </alternativeName>
</protein>
<comment type="similarity">
    <text evidence="1 4">Belongs to the polyphosphate kinase 2 (PPK2) family. Class I subfamily.</text>
</comment>
<evidence type="ECO:0000313" key="7">
    <source>
        <dbReference type="Proteomes" id="UP000192602"/>
    </source>
</evidence>
<dbReference type="NCBIfam" id="TIGR03707">
    <property type="entry name" value="PPK2_P_aer"/>
    <property type="match status" value="1"/>
</dbReference>
<comment type="subunit">
    <text evidence="4">Homotetramer.</text>
</comment>
<dbReference type="PIRSF" id="PIRSF028756">
    <property type="entry name" value="PPK2_prd"/>
    <property type="match status" value="1"/>
</dbReference>
<evidence type="ECO:0000256" key="4">
    <source>
        <dbReference type="RuleBase" id="RU369062"/>
    </source>
</evidence>
<evidence type="ECO:0000256" key="1">
    <source>
        <dbReference type="ARBA" id="ARBA00009924"/>
    </source>
</evidence>
<dbReference type="GO" id="GO:0006793">
    <property type="term" value="P:phosphorus metabolic process"/>
    <property type="evidence" value="ECO:0007669"/>
    <property type="project" value="InterPro"/>
</dbReference>
<reference evidence="7" key="1">
    <citation type="submission" date="2017-04" db="EMBL/GenBank/DDBJ databases">
        <authorList>
            <person name="Varghese N."/>
            <person name="Submissions S."/>
        </authorList>
    </citation>
    <scope>NUCLEOTIDE SEQUENCE [LARGE SCALE GENOMIC DNA]</scope>
    <source>
        <strain evidence="7">DSM 16512</strain>
    </source>
</reference>
<keyword evidence="7" id="KW-1185">Reference proteome</keyword>
<name>A0A1W1WQN7_9BACT</name>
<accession>A0A1W1WQN7</accession>
<evidence type="ECO:0000256" key="2">
    <source>
        <dbReference type="ARBA" id="ARBA00022679"/>
    </source>
</evidence>
<dbReference type="GO" id="GO:0008976">
    <property type="term" value="F:polyphosphate kinase activity"/>
    <property type="evidence" value="ECO:0007669"/>
    <property type="project" value="UniProtKB-UniRule"/>
</dbReference>
<dbReference type="AlphaFoldDB" id="A0A1W1WQN7"/>
<dbReference type="EC" id="2.7.4.-" evidence="4"/>
<dbReference type="RefSeq" id="WP_084274831.1">
    <property type="nucleotide sequence ID" value="NZ_AP026671.1"/>
</dbReference>
<dbReference type="PANTHER" id="PTHR34383:SF1">
    <property type="entry name" value="ADP-POLYPHOSPHATE PHOSPHOTRANSFERASE"/>
    <property type="match status" value="1"/>
</dbReference>
<evidence type="ECO:0000313" key="6">
    <source>
        <dbReference type="EMBL" id="SMC08556.1"/>
    </source>
</evidence>
<dbReference type="InterPro" id="IPR027417">
    <property type="entry name" value="P-loop_NTPase"/>
</dbReference>
<dbReference type="Gene3D" id="3.40.50.300">
    <property type="entry name" value="P-loop containing nucleotide triphosphate hydrolases"/>
    <property type="match status" value="1"/>
</dbReference>
<dbReference type="EMBL" id="FWWZ01000001">
    <property type="protein sequence ID" value="SMC08556.1"/>
    <property type="molecule type" value="Genomic_DNA"/>
</dbReference>
<dbReference type="SUPFAM" id="SSF52540">
    <property type="entry name" value="P-loop containing nucleoside triphosphate hydrolases"/>
    <property type="match status" value="1"/>
</dbReference>
<feature type="domain" description="Polyphosphate kinase-2-related" evidence="5">
    <location>
        <begin position="2"/>
        <end position="227"/>
    </location>
</feature>
<dbReference type="InterPro" id="IPR022486">
    <property type="entry name" value="PPK2_PA0141"/>
</dbReference>
<evidence type="ECO:0000256" key="3">
    <source>
        <dbReference type="ARBA" id="ARBA00022777"/>
    </source>
</evidence>
<evidence type="ECO:0000259" key="5">
    <source>
        <dbReference type="Pfam" id="PF03976"/>
    </source>
</evidence>
<dbReference type="InterPro" id="IPR016898">
    <property type="entry name" value="Polyphosphate_phosphotransfera"/>
</dbReference>
<proteinExistence type="inferred from homology"/>
<sequence length="252" mass="30229">MDKKEYKKELYYLQIELVKFQREVIENDLKVCTIFEGRDAAGKDGTIKRFVEHLSPRETRVVALGKPSDIDKKSWYFQRYVPHLPHGGEMVFFNRSWYNRAGVEKVMGFCTKEEYERFMQEVPNFEHLLVHDGMIFTKYYLDITKEEQKRRLEERKKDPLKQWKLSPIDMQAQKLWKEYSLARDEIFARTHFAFAPWYVVKADDKKVARINCIKHFLSKVNYKKKDEKLLVYDPNIVCEFDKACYEKGLIAP</sequence>
<keyword evidence="3 4" id="KW-0418">Kinase</keyword>
<gene>
    <name evidence="6" type="ORF">SAMN05660197_0311</name>
</gene>
<dbReference type="InterPro" id="IPR022488">
    <property type="entry name" value="PPK2-related"/>
</dbReference>
<comment type="function">
    <text evidence="4">Uses inorganic polyphosphate (polyP) as a donor to convert GDP to GTP or ADP to ATP.</text>
</comment>